<comment type="caution">
    <text evidence="2">The sequence shown here is derived from an EMBL/GenBank/DDBJ whole genome shotgun (WGS) entry which is preliminary data.</text>
</comment>
<accession>A7ATD9</accession>
<reference evidence="3" key="3">
    <citation type="journal article" date="2021" name="Int. J. Parasitol.">
        <title>Comparative analysis of gene expression between Babesia bovis blood stages and kinetes allowed by improved genome annotation.</title>
        <authorList>
            <person name="Ueti M.W."/>
            <person name="Johnson W.C."/>
            <person name="Kappmeyer L.S."/>
            <person name="Herndon D.R."/>
            <person name="Mousel M.R."/>
            <person name="Reif K.E."/>
            <person name="Taus N.S."/>
            <person name="Ifeonu O.O."/>
            <person name="Silva J.C."/>
            <person name="Suarez C.E."/>
            <person name="Brayton K.A."/>
        </authorList>
    </citation>
    <scope>NUCLEOTIDE SEQUENCE [LARGE SCALE GENOMIC DNA]</scope>
</reference>
<dbReference type="Proteomes" id="UP000002173">
    <property type="component" value="Unassembled WGS sequence"/>
</dbReference>
<proteinExistence type="predicted"/>
<reference evidence="3" key="2">
    <citation type="journal article" date="2020" name="Data Brief">
        <title>Transcriptome dataset of Babesia bovis life stages within vertebrate and invertebrate hosts.</title>
        <authorList>
            <person name="Ueti M.W."/>
            <person name="Johnson W.C."/>
            <person name="Kappmeyer L.S."/>
            <person name="Herndon D.R."/>
            <person name="Mousel M.R."/>
            <person name="Reif K.E."/>
            <person name="Taus N.S."/>
            <person name="Ifeonu O.O."/>
            <person name="Silva J.C."/>
            <person name="Suarez C.E."/>
            <person name="Brayton K.A."/>
        </authorList>
    </citation>
    <scope>NUCLEOTIDE SEQUENCE [LARGE SCALE GENOMIC DNA]</scope>
</reference>
<dbReference type="KEGG" id="bbo:BBOV_II002440"/>
<dbReference type="VEuPathDB" id="PiroplasmaDB:BBOV_II002440"/>
<sequence length="635" mass="72570">MPRSKKTAKAAHQRMLKRRVFVDNVNNALQQASVCIDRYEFLDALAILDPLVVEASLHGDYEVVEPCSALQAEVYTYLRNYDKAVQSLMGCKANPKTVDLAARIALMSDNTIVVSDLSYPLIELMSFYIDSSKNKDARWSSCTVVQIIELLCRSGRLFDLHNWLHLYMKNSGNYRLLRGAPTLNRCLRLISHIHRNWFVKPPRVNVVDPNYKPYVTFKPDMAGITPLPENLWYVSTLSGALKNSSSQVRQLVFHPNSFLKTLEHFIQDLRSACIPSHRLNGTTIKITFADCSGSNVPLSPDWRYTGSRTSKRSKSNSPATGSHYVKSIKHCKQVGHLTRHLSLYRKGHVLRRSTATSLLEAHMFSVFYHRLRNKHEVPLCELALLFFDVLLRYHHLLGPLRLQCAMYLGCLFNCIFDCLNELRTSSTTNSAVFVTTSLVSDVNLVDKKDAWNATFRKVLLRSGAKLLFSVIHARETHITVLRGICQPIGILYPHSFLRQFSTRLTSVLLHLASVGDKSGYDLLLLNARVLFVLGKRLVSEHLPRRINVVRKRSRDVFHTFKTMIKCIKSIFTLVYSRALSDLRRNPHVALCLRHRDGNVNFHNSLTGAVYDSEVAVVERYLLSLRSDLRRYKVDW</sequence>
<gene>
    <name evidence="2" type="ORF">BBOV_II002440</name>
</gene>
<dbReference type="EMBL" id="AAXT01000003">
    <property type="protein sequence ID" value="EDO06200.1"/>
    <property type="molecule type" value="Genomic_DNA"/>
</dbReference>
<name>A7ATD9_BABBO</name>
<organism evidence="2 3">
    <name type="scientific">Babesia bovis</name>
    <dbReference type="NCBI Taxonomy" id="5865"/>
    <lineage>
        <taxon>Eukaryota</taxon>
        <taxon>Sar</taxon>
        <taxon>Alveolata</taxon>
        <taxon>Apicomplexa</taxon>
        <taxon>Aconoidasida</taxon>
        <taxon>Piroplasmida</taxon>
        <taxon>Babesiidae</taxon>
        <taxon>Babesia</taxon>
    </lineage>
</organism>
<protein>
    <submittedName>
        <fullName evidence="2">Uncharacterized protein</fullName>
    </submittedName>
</protein>
<dbReference type="OMA" id="ERICMRA"/>
<evidence type="ECO:0000256" key="1">
    <source>
        <dbReference type="SAM" id="MobiDB-lite"/>
    </source>
</evidence>
<dbReference type="AlphaFoldDB" id="A7ATD9"/>
<evidence type="ECO:0000313" key="2">
    <source>
        <dbReference type="EMBL" id="EDO06200.1"/>
    </source>
</evidence>
<dbReference type="GeneID" id="5477996"/>
<reference evidence="2 3" key="1">
    <citation type="journal article" date="2007" name="PLoS Pathog.">
        <title>Genome sequence of Babesia bovis and comparative analysis of apicomplexan hemoprotozoa.</title>
        <authorList>
            <person name="Brayton K.A."/>
            <person name="Lau A.O.T."/>
            <person name="Herndon D.R."/>
            <person name="Hannick L."/>
            <person name="Kappmeyer L.S."/>
            <person name="Berens S.J."/>
            <person name="Bidwell S.L."/>
            <person name="Brown W.C."/>
            <person name="Crabtree J."/>
            <person name="Fadrosh D."/>
            <person name="Feldblum T."/>
            <person name="Forberger H.A."/>
            <person name="Haas B.J."/>
            <person name="Howell J.M."/>
            <person name="Khouri H."/>
            <person name="Koo H."/>
            <person name="Mann D.J."/>
            <person name="Norimine J."/>
            <person name="Paulsen I.T."/>
            <person name="Radune D."/>
            <person name="Ren Q."/>
            <person name="Smith R.K. Jr."/>
            <person name="Suarez C.E."/>
            <person name="White O."/>
            <person name="Wortman J.R."/>
            <person name="Knowles D.P. Jr."/>
            <person name="McElwain T.F."/>
            <person name="Nene V.M."/>
        </authorList>
    </citation>
    <scope>NUCLEOTIDE SEQUENCE [LARGE SCALE GENOMIC DNA]</scope>
    <source>
        <strain evidence="2">T2Bo</strain>
    </source>
</reference>
<evidence type="ECO:0000313" key="3">
    <source>
        <dbReference type="Proteomes" id="UP000002173"/>
    </source>
</evidence>
<feature type="region of interest" description="Disordered" evidence="1">
    <location>
        <begin position="303"/>
        <end position="322"/>
    </location>
</feature>
<dbReference type="InParanoid" id="A7ATD9"/>
<dbReference type="RefSeq" id="XP_001609768.1">
    <property type="nucleotide sequence ID" value="XM_001609718.1"/>
</dbReference>
<keyword evidence="3" id="KW-1185">Reference proteome</keyword>